<feature type="transmembrane region" description="Helical" evidence="4">
    <location>
        <begin position="170"/>
        <end position="189"/>
    </location>
</feature>
<sequence length="336" mass="40243">MEVTIFIYNIFLIILCSIVLTLSGFYYLKTKNKCYFGIIVLFSLYLFNNIVVYTTEFIKTFSLSYNNLFISIPTYKTLILISILAAYIMINNIFLNLKNPKIWYFALAFLTFFLLIILVMERTAFKVWLFFLPGDIFFIVFNIYILNILRNKELTKGNELLRCYKKIMKYFLLMSCFVLIEDIFVIFKIDIYTDTILHITNRNFSEDILRISQSIMIVYYFFNYYPFESNQKEERHIILSGSNYKPASKDKKNEDKYNYYIFHLFCKTYLFTIREQEVFQHLLEEKNNKVISESLYISVGTVKAHVHNIFIKAKVSNRRELAQTYNKWKENQIASI</sequence>
<dbReference type="Pfam" id="PF00196">
    <property type="entry name" value="GerE"/>
    <property type="match status" value="1"/>
</dbReference>
<evidence type="ECO:0000313" key="7">
    <source>
        <dbReference type="Proteomes" id="UP000000845"/>
    </source>
</evidence>
<dbReference type="SUPFAM" id="SSF46894">
    <property type="entry name" value="C-terminal effector domain of the bipartite response regulators"/>
    <property type="match status" value="1"/>
</dbReference>
<feature type="transmembrane region" description="Helical" evidence="4">
    <location>
        <begin position="127"/>
        <end position="149"/>
    </location>
</feature>
<feature type="domain" description="HTH luxR-type" evidence="5">
    <location>
        <begin position="264"/>
        <end position="329"/>
    </location>
</feature>
<dbReference type="SMART" id="SM00421">
    <property type="entry name" value="HTH_LUXR"/>
    <property type="match status" value="1"/>
</dbReference>
<feature type="transmembrane region" description="Helical" evidence="4">
    <location>
        <begin position="209"/>
        <end position="227"/>
    </location>
</feature>
<protein>
    <submittedName>
        <fullName evidence="6">Transcriptional regulator, LuxR family</fullName>
    </submittedName>
</protein>
<organism evidence="6 7">
    <name type="scientific">Sebaldella termitidis (strain ATCC 33386 / NCTC 11300)</name>
    <dbReference type="NCBI Taxonomy" id="526218"/>
    <lineage>
        <taxon>Bacteria</taxon>
        <taxon>Fusobacteriati</taxon>
        <taxon>Fusobacteriota</taxon>
        <taxon>Fusobacteriia</taxon>
        <taxon>Fusobacteriales</taxon>
        <taxon>Leptotrichiaceae</taxon>
        <taxon>Sebaldella</taxon>
    </lineage>
</organism>
<keyword evidence="1" id="KW-0805">Transcription regulation</keyword>
<dbReference type="PANTHER" id="PTHR44688">
    <property type="entry name" value="DNA-BINDING TRANSCRIPTIONAL ACTIVATOR DEVR_DOSR"/>
    <property type="match status" value="1"/>
</dbReference>
<evidence type="ECO:0000256" key="4">
    <source>
        <dbReference type="SAM" id="Phobius"/>
    </source>
</evidence>
<name>D1AMX6_SEBTE</name>
<dbReference type="Proteomes" id="UP000000845">
    <property type="component" value="Chromosome"/>
</dbReference>
<dbReference type="InterPro" id="IPR036388">
    <property type="entry name" value="WH-like_DNA-bd_sf"/>
</dbReference>
<reference evidence="7" key="1">
    <citation type="submission" date="2009-09" db="EMBL/GenBank/DDBJ databases">
        <title>The complete chromosome of Sebaldella termitidis ATCC 33386.</title>
        <authorList>
            <consortium name="US DOE Joint Genome Institute (JGI-PGF)"/>
            <person name="Lucas S."/>
            <person name="Copeland A."/>
            <person name="Lapidus A."/>
            <person name="Glavina del Rio T."/>
            <person name="Dalin E."/>
            <person name="Tice H."/>
            <person name="Bruce D."/>
            <person name="Goodwin L."/>
            <person name="Pitluck S."/>
            <person name="Kyrpides N."/>
            <person name="Mavromatis K."/>
            <person name="Ivanova N."/>
            <person name="Mikhailova N."/>
            <person name="Sims D."/>
            <person name="Meincke L."/>
            <person name="Brettin T."/>
            <person name="Detter J.C."/>
            <person name="Han C."/>
            <person name="Larimer F."/>
            <person name="Land M."/>
            <person name="Hauser L."/>
            <person name="Markowitz V."/>
            <person name="Cheng J.F."/>
            <person name="Hugenholtz P."/>
            <person name="Woyke T."/>
            <person name="Wu D."/>
            <person name="Eisen J.A."/>
        </authorList>
    </citation>
    <scope>NUCLEOTIDE SEQUENCE [LARGE SCALE GENOMIC DNA]</scope>
    <source>
        <strain evidence="7">ATCC 33386 / NCTC 11300</strain>
    </source>
</reference>
<dbReference type="GO" id="GO:0003677">
    <property type="term" value="F:DNA binding"/>
    <property type="evidence" value="ECO:0007669"/>
    <property type="project" value="UniProtKB-KW"/>
</dbReference>
<feature type="transmembrane region" description="Helical" evidence="4">
    <location>
        <begin position="75"/>
        <end position="95"/>
    </location>
</feature>
<dbReference type="EMBL" id="CP001739">
    <property type="protein sequence ID" value="ACZ07352.1"/>
    <property type="molecule type" value="Genomic_DNA"/>
</dbReference>
<dbReference type="GO" id="GO:0006355">
    <property type="term" value="P:regulation of DNA-templated transcription"/>
    <property type="evidence" value="ECO:0007669"/>
    <property type="project" value="InterPro"/>
</dbReference>
<evidence type="ECO:0000256" key="3">
    <source>
        <dbReference type="ARBA" id="ARBA00023163"/>
    </source>
</evidence>
<dbReference type="InterPro" id="IPR016032">
    <property type="entry name" value="Sig_transdc_resp-reg_C-effctor"/>
</dbReference>
<dbReference type="HOGENOM" id="CLU_056909_0_0_0"/>
<reference evidence="6 7" key="2">
    <citation type="journal article" date="2010" name="Stand. Genomic Sci.">
        <title>Complete genome sequence of Sebaldella termitidis type strain (NCTC 11300).</title>
        <authorList>
            <person name="Harmon-Smith M."/>
            <person name="Celia L."/>
            <person name="Chertkov O."/>
            <person name="Lapidus A."/>
            <person name="Copeland A."/>
            <person name="Glavina Del Rio T."/>
            <person name="Nolan M."/>
            <person name="Lucas S."/>
            <person name="Tice H."/>
            <person name="Cheng J.F."/>
            <person name="Han C."/>
            <person name="Detter J.C."/>
            <person name="Bruce D."/>
            <person name="Goodwin L."/>
            <person name="Pitluck S."/>
            <person name="Pati A."/>
            <person name="Liolios K."/>
            <person name="Ivanova N."/>
            <person name="Mavromatis K."/>
            <person name="Mikhailova N."/>
            <person name="Chen A."/>
            <person name="Palaniappan K."/>
            <person name="Land M."/>
            <person name="Hauser L."/>
            <person name="Chang Y.J."/>
            <person name="Jeffries C.D."/>
            <person name="Brettin T."/>
            <person name="Goker M."/>
            <person name="Beck B."/>
            <person name="Bristow J."/>
            <person name="Eisen J.A."/>
            <person name="Markowitz V."/>
            <person name="Hugenholtz P."/>
            <person name="Kyrpides N.C."/>
            <person name="Klenk H.P."/>
            <person name="Chen F."/>
        </authorList>
    </citation>
    <scope>NUCLEOTIDE SEQUENCE [LARGE SCALE GENOMIC DNA]</scope>
    <source>
        <strain evidence="7">ATCC 33386 / NCTC 11300</strain>
    </source>
</reference>
<dbReference type="AlphaFoldDB" id="D1AMX6"/>
<dbReference type="Gene3D" id="1.10.10.10">
    <property type="entry name" value="Winged helix-like DNA-binding domain superfamily/Winged helix DNA-binding domain"/>
    <property type="match status" value="1"/>
</dbReference>
<evidence type="ECO:0000256" key="2">
    <source>
        <dbReference type="ARBA" id="ARBA00023125"/>
    </source>
</evidence>
<feature type="transmembrane region" description="Helical" evidence="4">
    <location>
        <begin position="35"/>
        <end position="55"/>
    </location>
</feature>
<evidence type="ECO:0000256" key="1">
    <source>
        <dbReference type="ARBA" id="ARBA00023015"/>
    </source>
</evidence>
<feature type="transmembrane region" description="Helical" evidence="4">
    <location>
        <begin position="102"/>
        <end position="121"/>
    </location>
</feature>
<gene>
    <name evidence="6" type="ordered locus">Sterm_0476</name>
</gene>
<dbReference type="eggNOG" id="COG2197">
    <property type="taxonomic scope" value="Bacteria"/>
</dbReference>
<feature type="transmembrane region" description="Helical" evidence="4">
    <location>
        <begin position="6"/>
        <end position="28"/>
    </location>
</feature>
<dbReference type="KEGG" id="str:Sterm_0476"/>
<keyword evidence="7" id="KW-1185">Reference proteome</keyword>
<keyword evidence="2" id="KW-0238">DNA-binding</keyword>
<dbReference type="PROSITE" id="PS50043">
    <property type="entry name" value="HTH_LUXR_2"/>
    <property type="match status" value="1"/>
</dbReference>
<keyword evidence="3" id="KW-0804">Transcription</keyword>
<proteinExistence type="predicted"/>
<accession>D1AMX6</accession>
<dbReference type="PANTHER" id="PTHR44688:SF16">
    <property type="entry name" value="DNA-BINDING TRANSCRIPTIONAL ACTIVATOR DEVR_DOSR"/>
    <property type="match status" value="1"/>
</dbReference>
<dbReference type="CDD" id="cd06170">
    <property type="entry name" value="LuxR_C_like"/>
    <property type="match status" value="1"/>
</dbReference>
<keyword evidence="4" id="KW-0472">Membrane</keyword>
<dbReference type="STRING" id="526218.Sterm_0476"/>
<evidence type="ECO:0000313" key="6">
    <source>
        <dbReference type="EMBL" id="ACZ07352.1"/>
    </source>
</evidence>
<keyword evidence="4" id="KW-0812">Transmembrane</keyword>
<keyword evidence="4" id="KW-1133">Transmembrane helix</keyword>
<evidence type="ECO:0000259" key="5">
    <source>
        <dbReference type="PROSITE" id="PS50043"/>
    </source>
</evidence>
<dbReference type="InterPro" id="IPR000792">
    <property type="entry name" value="Tscrpt_reg_LuxR_C"/>
</dbReference>